<organism evidence="2 3">
    <name type="scientific">Nocardioides baekrokdamisoli</name>
    <dbReference type="NCBI Taxonomy" id="1804624"/>
    <lineage>
        <taxon>Bacteria</taxon>
        <taxon>Bacillati</taxon>
        <taxon>Actinomycetota</taxon>
        <taxon>Actinomycetes</taxon>
        <taxon>Propionibacteriales</taxon>
        <taxon>Nocardioidaceae</taxon>
        <taxon>Nocardioides</taxon>
    </lineage>
</organism>
<evidence type="ECO:0000313" key="3">
    <source>
        <dbReference type="Proteomes" id="UP000271573"/>
    </source>
</evidence>
<evidence type="ECO:0000313" key="2">
    <source>
        <dbReference type="EMBL" id="BBH15964.1"/>
    </source>
</evidence>
<dbReference type="Proteomes" id="UP000271573">
    <property type="component" value="Chromosome"/>
</dbReference>
<protein>
    <recommendedName>
        <fullName evidence="4">DUF4235 domain-containing protein</fullName>
    </recommendedName>
</protein>
<evidence type="ECO:0000256" key="1">
    <source>
        <dbReference type="SAM" id="MobiDB-lite"/>
    </source>
</evidence>
<dbReference type="Pfam" id="PF14019">
    <property type="entry name" value="DUF4235"/>
    <property type="match status" value="1"/>
</dbReference>
<feature type="region of interest" description="Disordered" evidence="1">
    <location>
        <begin position="96"/>
        <end position="116"/>
    </location>
</feature>
<dbReference type="OrthoDB" id="6293727at2"/>
<sequence length="116" mass="12159">MANAKAKKSKKVKGPKDSKAYKVMSNLTTGVATKAATKGLDAGWSAATGAKPPKSKKLASPEIAGREAVLWTLLSTGGVAVAKLLAERATARYYQHSTGELPPQLLDKPAKAKKKK</sequence>
<keyword evidence="3" id="KW-1185">Reference proteome</keyword>
<dbReference type="AlphaFoldDB" id="A0A3G9IXR1"/>
<accession>A0A3G9IXR1</accession>
<dbReference type="KEGG" id="nbe:Back2_02510"/>
<dbReference type="InterPro" id="IPR025329">
    <property type="entry name" value="DUF4235"/>
</dbReference>
<gene>
    <name evidence="2" type="ORF">Back2_02510</name>
</gene>
<dbReference type="EMBL" id="AP019307">
    <property type="protein sequence ID" value="BBH15964.1"/>
    <property type="molecule type" value="Genomic_DNA"/>
</dbReference>
<name>A0A3G9IXR1_9ACTN</name>
<reference evidence="2 3" key="1">
    <citation type="submission" date="2018-11" db="EMBL/GenBank/DDBJ databases">
        <title>Complete genome sequence of Nocardioides baekrokdamisoli strain KCTC 39748.</title>
        <authorList>
            <person name="Kang S.W."/>
            <person name="Lee K.C."/>
            <person name="Kim K.K."/>
            <person name="Kim J.S."/>
            <person name="Kim D.S."/>
            <person name="Ko S.H."/>
            <person name="Yang S.H."/>
            <person name="Shin Y.K."/>
            <person name="Lee J.S."/>
        </authorList>
    </citation>
    <scope>NUCLEOTIDE SEQUENCE [LARGE SCALE GENOMIC DNA]</scope>
    <source>
        <strain evidence="2 3">KCTC 39748</strain>
    </source>
</reference>
<dbReference type="RefSeq" id="WP_125566025.1">
    <property type="nucleotide sequence ID" value="NZ_AP019307.1"/>
</dbReference>
<evidence type="ECO:0008006" key="4">
    <source>
        <dbReference type="Google" id="ProtNLM"/>
    </source>
</evidence>
<proteinExistence type="predicted"/>